<reference evidence="1" key="1">
    <citation type="journal article" date="2014" name="Front. Microbiol.">
        <title>High frequency of phylogenetically diverse reductive dehalogenase-homologous genes in deep subseafloor sedimentary metagenomes.</title>
        <authorList>
            <person name="Kawai M."/>
            <person name="Futagami T."/>
            <person name="Toyoda A."/>
            <person name="Takaki Y."/>
            <person name="Nishi S."/>
            <person name="Hori S."/>
            <person name="Arai W."/>
            <person name="Tsubouchi T."/>
            <person name="Morono Y."/>
            <person name="Uchiyama I."/>
            <person name="Ito T."/>
            <person name="Fujiyama A."/>
            <person name="Inagaki F."/>
            <person name="Takami H."/>
        </authorList>
    </citation>
    <scope>NUCLEOTIDE SEQUENCE</scope>
    <source>
        <strain evidence="1">Expedition CK06-06</strain>
    </source>
</reference>
<sequence length="114" mass="12473">MDETSATLTASYDCGSYSEIGIRFSYKEIGGKSENTGWRTVSGTGIFSQNIYNLNPGMVYQIRTETKYDNAFHLSDARVLQTLQLPGRPAVPNYEAIGDVTAVLDGDTIHVSLT</sequence>
<feature type="non-terminal residue" evidence="1">
    <location>
        <position position="114"/>
    </location>
</feature>
<name>X1PQT6_9ZZZZ</name>
<proteinExistence type="predicted"/>
<protein>
    <recommendedName>
        <fullName evidence="2">Fibronectin type-III domain-containing protein</fullName>
    </recommendedName>
</protein>
<accession>X1PQT6</accession>
<comment type="caution">
    <text evidence="1">The sequence shown here is derived from an EMBL/GenBank/DDBJ whole genome shotgun (WGS) entry which is preliminary data.</text>
</comment>
<evidence type="ECO:0000313" key="1">
    <source>
        <dbReference type="EMBL" id="GAI44881.1"/>
    </source>
</evidence>
<dbReference type="EMBL" id="BARV01024175">
    <property type="protein sequence ID" value="GAI44881.1"/>
    <property type="molecule type" value="Genomic_DNA"/>
</dbReference>
<dbReference type="AlphaFoldDB" id="X1PQT6"/>
<evidence type="ECO:0008006" key="2">
    <source>
        <dbReference type="Google" id="ProtNLM"/>
    </source>
</evidence>
<organism evidence="1">
    <name type="scientific">marine sediment metagenome</name>
    <dbReference type="NCBI Taxonomy" id="412755"/>
    <lineage>
        <taxon>unclassified sequences</taxon>
        <taxon>metagenomes</taxon>
        <taxon>ecological metagenomes</taxon>
    </lineage>
</organism>
<gene>
    <name evidence="1" type="ORF">S06H3_39506</name>
</gene>